<accession>A0AAW0G619</accession>
<name>A0AAW0G619_9APHY</name>
<feature type="compositionally biased region" description="Polar residues" evidence="1">
    <location>
        <begin position="258"/>
        <end position="268"/>
    </location>
</feature>
<feature type="region of interest" description="Disordered" evidence="1">
    <location>
        <begin position="255"/>
        <end position="287"/>
    </location>
</feature>
<sequence length="590" mass="66746">MVILPRFWGGLPFPPSYLVELSRDLNMGKDPLTFPPTEIYKRFYSEPRSEKATSSDVQRLFDSEPTPISTKVDELVMRGADDSLVKLALLKALQDKIDVNYDVVEFVQHILKFTPDDIPDRENGYTLHKDSCQSFSDRTYHKLDTPHQQMFAGERACCHAFQEIVWDLTRQLDPGARDTRSFPAKLTFMHEQIVQGDFASYKPDFAYSVPAPAAKEAKWEFMGSFGEVKKTRASVFRPGRSNKVSMAKIKNLREDWAKTTSQSKNASKAVTPEPPKPTTPSKITTRAGSKRKAAAEAVIRTAKKIKIDKTRAASTLRTRPLVKFTGPEMQTAKYINELLSHGIRAYAFGFLLQETRMSLWYVDRMGMATSQSFDIFLNPELFVLVVAALHFADRDKLGTIPLVKYPDDASRSHDKATLELPRAIGSDGAPIDEQLSFGLRVSAASPLIVAYGAVGRGTTVVPITSDARARELFGKDKLVAKLCWPSTKRRDEAEIIRMIRTKLKENKKAKVYLKNIVDLKCSLDMSAVEIGLPRAFMDLTAPYEPRLLRTLIMVEYLPLEQIRSLDDFKVVFDRHFRWYVVLQANICVGW</sequence>
<evidence type="ECO:0000259" key="2">
    <source>
        <dbReference type="Pfam" id="PF17667"/>
    </source>
</evidence>
<protein>
    <recommendedName>
        <fullName evidence="2">Fungal-type protein kinase domain-containing protein</fullName>
    </recommendedName>
</protein>
<dbReference type="Pfam" id="PF17667">
    <property type="entry name" value="Pkinase_fungal"/>
    <property type="match status" value="1"/>
</dbReference>
<dbReference type="InterPro" id="IPR040976">
    <property type="entry name" value="Pkinase_fungal"/>
</dbReference>
<evidence type="ECO:0000313" key="3">
    <source>
        <dbReference type="EMBL" id="KAK7684445.1"/>
    </source>
</evidence>
<comment type="caution">
    <text evidence="3">The sequence shown here is derived from an EMBL/GenBank/DDBJ whole genome shotgun (WGS) entry which is preliminary data.</text>
</comment>
<gene>
    <name evidence="3" type="ORF">QCA50_012392</name>
</gene>
<feature type="domain" description="Fungal-type protein kinase" evidence="2">
    <location>
        <begin position="332"/>
        <end position="506"/>
    </location>
</feature>
<dbReference type="EMBL" id="JASBNA010000025">
    <property type="protein sequence ID" value="KAK7684445.1"/>
    <property type="molecule type" value="Genomic_DNA"/>
</dbReference>
<dbReference type="AlphaFoldDB" id="A0AAW0G619"/>
<reference evidence="3 4" key="1">
    <citation type="submission" date="2022-09" db="EMBL/GenBank/DDBJ databases">
        <authorList>
            <person name="Palmer J.M."/>
        </authorList>
    </citation>
    <scope>NUCLEOTIDE SEQUENCE [LARGE SCALE GENOMIC DNA]</scope>
    <source>
        <strain evidence="3 4">DSM 7382</strain>
    </source>
</reference>
<dbReference type="Proteomes" id="UP001385951">
    <property type="component" value="Unassembled WGS sequence"/>
</dbReference>
<evidence type="ECO:0000256" key="1">
    <source>
        <dbReference type="SAM" id="MobiDB-lite"/>
    </source>
</evidence>
<proteinExistence type="predicted"/>
<keyword evidence="4" id="KW-1185">Reference proteome</keyword>
<organism evidence="3 4">
    <name type="scientific">Cerrena zonata</name>
    <dbReference type="NCBI Taxonomy" id="2478898"/>
    <lineage>
        <taxon>Eukaryota</taxon>
        <taxon>Fungi</taxon>
        <taxon>Dikarya</taxon>
        <taxon>Basidiomycota</taxon>
        <taxon>Agaricomycotina</taxon>
        <taxon>Agaricomycetes</taxon>
        <taxon>Polyporales</taxon>
        <taxon>Cerrenaceae</taxon>
        <taxon>Cerrena</taxon>
    </lineage>
</organism>
<evidence type="ECO:0000313" key="4">
    <source>
        <dbReference type="Proteomes" id="UP001385951"/>
    </source>
</evidence>